<keyword evidence="2" id="KW-1003">Cell membrane</keyword>
<dbReference type="Proteomes" id="UP000055060">
    <property type="component" value="Unassembled WGS sequence"/>
</dbReference>
<gene>
    <name evidence="7" type="ORF">LARV_03743</name>
</gene>
<evidence type="ECO:0000256" key="3">
    <source>
        <dbReference type="ARBA" id="ARBA00022692"/>
    </source>
</evidence>
<dbReference type="InterPro" id="IPR022791">
    <property type="entry name" value="L-PG_synthase/AglD"/>
</dbReference>
<feature type="transmembrane region" description="Helical" evidence="6">
    <location>
        <begin position="310"/>
        <end position="328"/>
    </location>
</feature>
<keyword evidence="5 6" id="KW-0472">Membrane</keyword>
<dbReference type="NCBIfam" id="TIGR00374">
    <property type="entry name" value="flippase-like domain"/>
    <property type="match status" value="1"/>
</dbReference>
<dbReference type="Pfam" id="PF03706">
    <property type="entry name" value="LPG_synthase_TM"/>
    <property type="match status" value="1"/>
</dbReference>
<keyword evidence="8" id="KW-1185">Reference proteome</keyword>
<evidence type="ECO:0000256" key="4">
    <source>
        <dbReference type="ARBA" id="ARBA00022989"/>
    </source>
</evidence>
<evidence type="ECO:0000256" key="2">
    <source>
        <dbReference type="ARBA" id="ARBA00022475"/>
    </source>
</evidence>
<dbReference type="STRING" id="360412.LARV_03743"/>
<evidence type="ECO:0000256" key="5">
    <source>
        <dbReference type="ARBA" id="ARBA00023136"/>
    </source>
</evidence>
<feature type="transmembrane region" description="Helical" evidence="6">
    <location>
        <begin position="37"/>
        <end position="54"/>
    </location>
</feature>
<organism evidence="7">
    <name type="scientific">Longilinea arvoryzae</name>
    <dbReference type="NCBI Taxonomy" id="360412"/>
    <lineage>
        <taxon>Bacteria</taxon>
        <taxon>Bacillati</taxon>
        <taxon>Chloroflexota</taxon>
        <taxon>Anaerolineae</taxon>
        <taxon>Anaerolineales</taxon>
        <taxon>Anaerolineaceae</taxon>
        <taxon>Longilinea</taxon>
    </lineage>
</organism>
<evidence type="ECO:0000256" key="6">
    <source>
        <dbReference type="SAM" id="Phobius"/>
    </source>
</evidence>
<comment type="subcellular location">
    <subcellularLocation>
        <location evidence="1">Cell membrane</location>
        <topology evidence="1">Multi-pass membrane protein</topology>
    </subcellularLocation>
</comment>
<evidence type="ECO:0000313" key="7">
    <source>
        <dbReference type="EMBL" id="GAP15948.1"/>
    </source>
</evidence>
<feature type="transmembrane region" description="Helical" evidence="6">
    <location>
        <begin position="150"/>
        <end position="174"/>
    </location>
</feature>
<protein>
    <recommendedName>
        <fullName evidence="9">Integral membrane protein</fullName>
    </recommendedName>
</protein>
<dbReference type="PANTHER" id="PTHR39087">
    <property type="entry name" value="UPF0104 MEMBRANE PROTEIN MJ1595"/>
    <property type="match status" value="1"/>
</dbReference>
<dbReference type="PANTHER" id="PTHR39087:SF2">
    <property type="entry name" value="UPF0104 MEMBRANE PROTEIN MJ1595"/>
    <property type="match status" value="1"/>
</dbReference>
<dbReference type="AlphaFoldDB" id="A0A0K8MXF8"/>
<reference evidence="7" key="1">
    <citation type="submission" date="2015-07" db="EMBL/GenBank/DDBJ databases">
        <title>Draft Genome Sequences of Anaerolinea thermolimosa IMO-1, Bellilinea caldifistulae GOMI-1, Leptolinea tardivitalis YMTK-2, Levilinea saccharolytica KIBI-1,Longilinea arvoryzae KOME-1, Previously Described as Members of the Anaerolineaceae (Chloroflexi).</title>
        <authorList>
            <person name="Sekiguchi Y."/>
            <person name="Ohashi A."/>
            <person name="Matsuura N."/>
            <person name="Tourlousse M.D."/>
        </authorList>
    </citation>
    <scope>NUCLEOTIDE SEQUENCE [LARGE SCALE GENOMIC DNA]</scope>
    <source>
        <strain evidence="7">KOME-1</strain>
    </source>
</reference>
<feature type="transmembrane region" description="Helical" evidence="6">
    <location>
        <begin position="120"/>
        <end position="143"/>
    </location>
</feature>
<evidence type="ECO:0000313" key="8">
    <source>
        <dbReference type="Proteomes" id="UP000055060"/>
    </source>
</evidence>
<keyword evidence="4 6" id="KW-1133">Transmembrane helix</keyword>
<proteinExistence type="predicted"/>
<dbReference type="RefSeq" id="WP_075075346.1">
    <property type="nucleotide sequence ID" value="NZ_DF967973.1"/>
</dbReference>
<name>A0A0K8MXF8_9CHLR</name>
<dbReference type="GO" id="GO:0005886">
    <property type="term" value="C:plasma membrane"/>
    <property type="evidence" value="ECO:0007669"/>
    <property type="project" value="UniProtKB-SubCell"/>
</dbReference>
<evidence type="ECO:0000256" key="1">
    <source>
        <dbReference type="ARBA" id="ARBA00004651"/>
    </source>
</evidence>
<keyword evidence="3 6" id="KW-0812">Transmembrane</keyword>
<evidence type="ECO:0008006" key="9">
    <source>
        <dbReference type="Google" id="ProtNLM"/>
    </source>
</evidence>
<dbReference type="OrthoDB" id="9814270at2"/>
<sequence>MIRKILFSLLLVISGFFVLTHFTEMQAVAGLLGRGDWRFLLMGVLIEGLWLLNVNQSYKALYRAVGIEESRKKLFLMATAAFFITTMAPAAGMTGLAVFIEQTGKEKGKPAPHGRVTVACILYLLADYFGLLAVIPLALYILWRRNQITASAIIASIILVVLAVGLATLLMLGARSSHKLSVVLGFIARFVNKISGLTLHRQAIHPDWAQNFSVDVNVGVSSLREQPQMLIQPMLLGLNNKALMMFVLLSVFLAFNISFTIPLLIAAYALGYLFSVVSPTPSGIGIVEGVMTVALRSLGMPLENAATVTLAYRGFTFWLPLVVGGWSFRRLQKAEKQA</sequence>
<feature type="transmembrane region" description="Helical" evidence="6">
    <location>
        <begin position="74"/>
        <end position="100"/>
    </location>
</feature>
<accession>A0A0K8MXF8</accession>
<feature type="transmembrane region" description="Helical" evidence="6">
    <location>
        <begin position="242"/>
        <end position="270"/>
    </location>
</feature>
<dbReference type="EMBL" id="DF967973">
    <property type="protein sequence ID" value="GAP15948.1"/>
    <property type="molecule type" value="Genomic_DNA"/>
</dbReference>